<reference evidence="2 3" key="1">
    <citation type="journal article" date="2011" name="Microb. Cell Fact.">
        <title>Genome sequences and comparative genomics of two Lactobacillus ruminis strains from the bovine and human intestinal tracts.</title>
        <authorList>
            <person name="Forde B.M."/>
            <person name="Neville B.A."/>
            <person name="O'Donnell M.M."/>
            <person name="Riboulet-Bisson E."/>
            <person name="Claesson M.J."/>
            <person name="Coghlan A."/>
            <person name="Ross R.P."/>
            <person name="O'Toole P.W."/>
        </authorList>
    </citation>
    <scope>NUCLEOTIDE SEQUENCE [LARGE SCALE GENOMIC DNA]</scope>
    <source>
        <strain evidence="3">ATCC 27782 / RF3</strain>
    </source>
</reference>
<dbReference type="Pfam" id="PF10592">
    <property type="entry name" value="AIPR"/>
    <property type="match status" value="1"/>
</dbReference>
<evidence type="ECO:0000313" key="2">
    <source>
        <dbReference type="EMBL" id="AEN79048.1"/>
    </source>
</evidence>
<dbReference type="Proteomes" id="UP000001279">
    <property type="component" value="Chromosome"/>
</dbReference>
<name>G2SMD5_LIGR2</name>
<dbReference type="EMBL" id="CP003032">
    <property type="protein sequence ID" value="AEN79048.1"/>
    <property type="molecule type" value="Genomic_DNA"/>
</dbReference>
<gene>
    <name evidence="2" type="ordered locus">LRC_18200</name>
</gene>
<organism evidence="2 3">
    <name type="scientific">Ligilactobacillus ruminis (strain ATCC 27782 / RF3)</name>
    <name type="common">Lactobacillus ruminis</name>
    <dbReference type="NCBI Taxonomy" id="1069534"/>
    <lineage>
        <taxon>Bacteria</taxon>
        <taxon>Bacillati</taxon>
        <taxon>Bacillota</taxon>
        <taxon>Bacilli</taxon>
        <taxon>Lactobacillales</taxon>
        <taxon>Lactobacillaceae</taxon>
        <taxon>Ligilactobacillus</taxon>
    </lineage>
</organism>
<dbReference type="PATRIC" id="fig|1069534.5.peg.1940"/>
<evidence type="ECO:0000259" key="1">
    <source>
        <dbReference type="Pfam" id="PF10592"/>
    </source>
</evidence>
<sequence length="405" mass="46365">MEGQIMTKLKFKVNALRTLPSPYKAENKDAESLETIHYLLVNMKDLPEKIPLDVNPRVPKMGTNVAKRLLNAVVEPETDFYINNRGIVISAKSLVFNSSNSEVTIDIGNQDDDDENDDRYNYGILDGGHTYTAIMEKRDEIPEDIVKYVRVEVITNVVNITRLSDARNTSVQVSDIALFNLEDSFDDIRDAIKNEPYADKIAYKDNERKQINISELLRLMYAFDIVKYPDDNAAPIQSYSGKAQVFKRYKDAFDTAFYKSLTKQLPLLVDLYDLIERELYLKYNDYKKKSGVATPRFGNVKGVENIEKGTKTNFLNSETSYSISSGYIYPIFGAFRSLLKFDENSGEVSWLFNPLEMWDEVGTTIAQNTFESSNNPQLAGKDKQLWLSNYRIVETQSLRNLLNKN</sequence>
<dbReference type="KEGG" id="lrm:LRC_18200"/>
<dbReference type="eggNOG" id="ENOG502Z8B6">
    <property type="taxonomic scope" value="Bacteria"/>
</dbReference>
<protein>
    <submittedName>
        <fullName evidence="2">Abortive phage infection</fullName>
    </submittedName>
</protein>
<accession>G2SMD5</accession>
<dbReference type="STRING" id="1069534.LRC_18200"/>
<dbReference type="AlphaFoldDB" id="G2SMD5"/>
<dbReference type="HOGENOM" id="CLU_705358_0_0_9"/>
<dbReference type="InterPro" id="IPR018891">
    <property type="entry name" value="AIPR_C"/>
</dbReference>
<evidence type="ECO:0000313" key="3">
    <source>
        <dbReference type="Proteomes" id="UP000001279"/>
    </source>
</evidence>
<feature type="domain" description="Abortive phage infection protein C-terminal" evidence="1">
    <location>
        <begin position="52"/>
        <end position="372"/>
    </location>
</feature>
<keyword evidence="3" id="KW-1185">Reference proteome</keyword>
<proteinExistence type="predicted"/>